<dbReference type="VEuPathDB" id="FungiDB:HCDG_00774"/>
<accession>C6H242</accession>
<dbReference type="STRING" id="544712.C6H242"/>
<dbReference type="OrthoDB" id="4173637at2759"/>
<sequence>MADYKSIIHSSHFNFLVGKDHFCLTIHAGVVQNISEPISALINNSQMIEFNSQVTVLEDMDENTSIGFCEYVYTDTYVTPDMAGASDQSFNVFRDAAPDLNSLNMKNREDAIKSIGNSVMVSDSTPAWSST</sequence>
<evidence type="ECO:0008006" key="3">
    <source>
        <dbReference type="Google" id="ProtNLM"/>
    </source>
</evidence>
<name>C6H242_AJECH</name>
<dbReference type="Proteomes" id="UP000002624">
    <property type="component" value="Unassembled WGS sequence"/>
</dbReference>
<organism evidence="1 2">
    <name type="scientific">Ajellomyces capsulatus (strain H143)</name>
    <name type="common">Darling's disease fungus</name>
    <name type="synonym">Histoplasma capsulatum</name>
    <dbReference type="NCBI Taxonomy" id="544712"/>
    <lineage>
        <taxon>Eukaryota</taxon>
        <taxon>Fungi</taxon>
        <taxon>Dikarya</taxon>
        <taxon>Ascomycota</taxon>
        <taxon>Pezizomycotina</taxon>
        <taxon>Eurotiomycetes</taxon>
        <taxon>Eurotiomycetidae</taxon>
        <taxon>Onygenales</taxon>
        <taxon>Ajellomycetaceae</taxon>
        <taxon>Histoplasma</taxon>
    </lineage>
</organism>
<evidence type="ECO:0000313" key="2">
    <source>
        <dbReference type="Proteomes" id="UP000002624"/>
    </source>
</evidence>
<evidence type="ECO:0000313" key="1">
    <source>
        <dbReference type="EMBL" id="EER45195.1"/>
    </source>
</evidence>
<dbReference type="HOGENOM" id="CLU_1927006_0_0_1"/>
<reference evidence="2" key="1">
    <citation type="submission" date="2009-05" db="EMBL/GenBank/DDBJ databases">
        <title>The genome sequence of Ajellomyces capsulatus strain H143.</title>
        <authorList>
            <person name="Champion M."/>
            <person name="Cuomo C.A."/>
            <person name="Ma L.-J."/>
            <person name="Henn M.R."/>
            <person name="Sil A."/>
            <person name="Goldman B."/>
            <person name="Young S.K."/>
            <person name="Kodira C.D."/>
            <person name="Zeng Q."/>
            <person name="Koehrsen M."/>
            <person name="Alvarado L."/>
            <person name="Berlin A.M."/>
            <person name="Borenstein D."/>
            <person name="Chen Z."/>
            <person name="Engels R."/>
            <person name="Freedman E."/>
            <person name="Gellesch M."/>
            <person name="Goldberg J."/>
            <person name="Griggs A."/>
            <person name="Gujja S."/>
            <person name="Heiman D.I."/>
            <person name="Hepburn T.A."/>
            <person name="Howarth C."/>
            <person name="Jen D."/>
            <person name="Larson L."/>
            <person name="Lewis B."/>
            <person name="Mehta T."/>
            <person name="Park D."/>
            <person name="Pearson M."/>
            <person name="Roberts A."/>
            <person name="Saif S."/>
            <person name="Shea T.D."/>
            <person name="Shenoy N."/>
            <person name="Sisk P."/>
            <person name="Stolte C."/>
            <person name="Sykes S."/>
            <person name="Walk T."/>
            <person name="White J."/>
            <person name="Yandava C."/>
            <person name="Klein B."/>
            <person name="McEwen J.G."/>
            <person name="Puccia R."/>
            <person name="Goldman G.H."/>
            <person name="Felipe M.S."/>
            <person name="Nino-Vega G."/>
            <person name="San-Blas G."/>
            <person name="Taylor J.W."/>
            <person name="Mendoza L."/>
            <person name="Galagan J.E."/>
            <person name="Nusbaum C."/>
            <person name="Birren B.W."/>
        </authorList>
    </citation>
    <scope>NUCLEOTIDE SEQUENCE [LARGE SCALE GENOMIC DNA]</scope>
    <source>
        <strain evidence="2">H143</strain>
    </source>
</reference>
<proteinExistence type="predicted"/>
<dbReference type="AlphaFoldDB" id="C6H242"/>
<protein>
    <recommendedName>
        <fullName evidence="3">BTB domain-containing protein</fullName>
    </recommendedName>
</protein>
<dbReference type="EMBL" id="GG692419">
    <property type="protein sequence ID" value="EER45195.1"/>
    <property type="molecule type" value="Genomic_DNA"/>
</dbReference>
<gene>
    <name evidence="1" type="ORF">HCDG_00774</name>
</gene>